<sequence>MAEVNIPHGPLEVEPVGAIKYDVLTENGAEVRRQALLDRLAGVPLGAFDLEMVDALAGLDTCILVAVCSLLGRVRQAPDA</sequence>
<name>A0ABW7YM25_9ACTN</name>
<keyword evidence="2" id="KW-1185">Reference proteome</keyword>
<gene>
    <name evidence="1" type="ORF">ACIBG2_05800</name>
</gene>
<reference evidence="1 2" key="1">
    <citation type="submission" date="2024-10" db="EMBL/GenBank/DDBJ databases">
        <title>The Natural Products Discovery Center: Release of the First 8490 Sequenced Strains for Exploring Actinobacteria Biosynthetic Diversity.</title>
        <authorList>
            <person name="Kalkreuter E."/>
            <person name="Kautsar S.A."/>
            <person name="Yang D."/>
            <person name="Bader C.D."/>
            <person name="Teijaro C.N."/>
            <person name="Fluegel L."/>
            <person name="Davis C.M."/>
            <person name="Simpson J.R."/>
            <person name="Lauterbach L."/>
            <person name="Steele A.D."/>
            <person name="Gui C."/>
            <person name="Meng S."/>
            <person name="Li G."/>
            <person name="Viehrig K."/>
            <person name="Ye F."/>
            <person name="Su P."/>
            <person name="Kiefer A.F."/>
            <person name="Nichols A."/>
            <person name="Cepeda A.J."/>
            <person name="Yan W."/>
            <person name="Fan B."/>
            <person name="Jiang Y."/>
            <person name="Adhikari A."/>
            <person name="Zheng C.-J."/>
            <person name="Schuster L."/>
            <person name="Cowan T.M."/>
            <person name="Smanski M.J."/>
            <person name="Chevrette M.G."/>
            <person name="De Carvalho L.P.S."/>
            <person name="Shen B."/>
        </authorList>
    </citation>
    <scope>NUCLEOTIDE SEQUENCE [LARGE SCALE GENOMIC DNA]</scope>
    <source>
        <strain evidence="1 2">NPDC050545</strain>
    </source>
</reference>
<organism evidence="1 2">
    <name type="scientific">Nonomuraea typhae</name>
    <dbReference type="NCBI Taxonomy" id="2603600"/>
    <lineage>
        <taxon>Bacteria</taxon>
        <taxon>Bacillati</taxon>
        <taxon>Actinomycetota</taxon>
        <taxon>Actinomycetes</taxon>
        <taxon>Streptosporangiales</taxon>
        <taxon>Streptosporangiaceae</taxon>
        <taxon>Nonomuraea</taxon>
    </lineage>
</organism>
<dbReference type="Proteomes" id="UP001612741">
    <property type="component" value="Unassembled WGS sequence"/>
</dbReference>
<dbReference type="EMBL" id="JBITGY010000002">
    <property type="protein sequence ID" value="MFI6496873.1"/>
    <property type="molecule type" value="Genomic_DNA"/>
</dbReference>
<protein>
    <recommendedName>
        <fullName evidence="3">Phage tail assembly protein</fullName>
    </recommendedName>
</protein>
<evidence type="ECO:0008006" key="3">
    <source>
        <dbReference type="Google" id="ProtNLM"/>
    </source>
</evidence>
<evidence type="ECO:0000313" key="1">
    <source>
        <dbReference type="EMBL" id="MFI6496873.1"/>
    </source>
</evidence>
<proteinExistence type="predicted"/>
<comment type="caution">
    <text evidence="1">The sequence shown here is derived from an EMBL/GenBank/DDBJ whole genome shotgun (WGS) entry which is preliminary data.</text>
</comment>
<accession>A0ABW7YM25</accession>
<evidence type="ECO:0000313" key="2">
    <source>
        <dbReference type="Proteomes" id="UP001612741"/>
    </source>
</evidence>
<dbReference type="RefSeq" id="WP_397079332.1">
    <property type="nucleotide sequence ID" value="NZ_JBITGY010000002.1"/>
</dbReference>